<dbReference type="InterPro" id="IPR005119">
    <property type="entry name" value="LysR_subst-bd"/>
</dbReference>
<dbReference type="SUPFAM" id="SSF53850">
    <property type="entry name" value="Periplasmic binding protein-like II"/>
    <property type="match status" value="1"/>
</dbReference>
<comment type="caution">
    <text evidence="6">The sequence shown here is derived from an EMBL/GenBank/DDBJ whole genome shotgun (WGS) entry which is preliminary data.</text>
</comment>
<dbReference type="Gene3D" id="1.10.10.10">
    <property type="entry name" value="Winged helix-like DNA-binding domain superfamily/Winged helix DNA-binding domain"/>
    <property type="match status" value="1"/>
</dbReference>
<dbReference type="PANTHER" id="PTHR30346">
    <property type="entry name" value="TRANSCRIPTIONAL DUAL REGULATOR HCAR-RELATED"/>
    <property type="match status" value="1"/>
</dbReference>
<keyword evidence="2" id="KW-0805">Transcription regulation</keyword>
<dbReference type="Pfam" id="PF00126">
    <property type="entry name" value="HTH_1"/>
    <property type="match status" value="1"/>
</dbReference>
<dbReference type="InterPro" id="IPR036390">
    <property type="entry name" value="WH_DNA-bd_sf"/>
</dbReference>
<gene>
    <name evidence="6" type="ORF">GCM10010466_62310</name>
</gene>
<dbReference type="EMBL" id="BAAAUT010000077">
    <property type="protein sequence ID" value="GAA3162919.1"/>
    <property type="molecule type" value="Genomic_DNA"/>
</dbReference>
<dbReference type="SUPFAM" id="SSF46785">
    <property type="entry name" value="Winged helix' DNA-binding domain"/>
    <property type="match status" value="1"/>
</dbReference>
<evidence type="ECO:0000256" key="4">
    <source>
        <dbReference type="ARBA" id="ARBA00023163"/>
    </source>
</evidence>
<evidence type="ECO:0000313" key="6">
    <source>
        <dbReference type="EMBL" id="GAA3162919.1"/>
    </source>
</evidence>
<evidence type="ECO:0000256" key="2">
    <source>
        <dbReference type="ARBA" id="ARBA00023015"/>
    </source>
</evidence>
<dbReference type="Pfam" id="PF03466">
    <property type="entry name" value="LysR_substrate"/>
    <property type="match status" value="1"/>
</dbReference>
<dbReference type="PROSITE" id="PS50931">
    <property type="entry name" value="HTH_LYSR"/>
    <property type="match status" value="1"/>
</dbReference>
<name>A0ABP6P0I9_9ACTN</name>
<reference evidence="7" key="1">
    <citation type="journal article" date="2019" name="Int. J. Syst. Evol. Microbiol.">
        <title>The Global Catalogue of Microorganisms (GCM) 10K type strain sequencing project: providing services to taxonomists for standard genome sequencing and annotation.</title>
        <authorList>
            <consortium name="The Broad Institute Genomics Platform"/>
            <consortium name="The Broad Institute Genome Sequencing Center for Infectious Disease"/>
            <person name="Wu L."/>
            <person name="Ma J."/>
        </authorList>
    </citation>
    <scope>NUCLEOTIDE SEQUENCE [LARGE SCALE GENOMIC DNA]</scope>
    <source>
        <strain evidence="7">JCM 9373</strain>
    </source>
</reference>
<evidence type="ECO:0000256" key="3">
    <source>
        <dbReference type="ARBA" id="ARBA00023125"/>
    </source>
</evidence>
<comment type="similarity">
    <text evidence="1">Belongs to the LysR transcriptional regulatory family.</text>
</comment>
<evidence type="ECO:0000313" key="7">
    <source>
        <dbReference type="Proteomes" id="UP001500320"/>
    </source>
</evidence>
<dbReference type="InterPro" id="IPR000847">
    <property type="entry name" value="LysR_HTH_N"/>
</dbReference>
<feature type="domain" description="HTH lysR-type" evidence="5">
    <location>
        <begin position="5"/>
        <end position="62"/>
    </location>
</feature>
<dbReference type="InterPro" id="IPR036388">
    <property type="entry name" value="WH-like_DNA-bd_sf"/>
</dbReference>
<keyword evidence="7" id="KW-1185">Reference proteome</keyword>
<keyword evidence="4" id="KW-0804">Transcription</keyword>
<evidence type="ECO:0000259" key="5">
    <source>
        <dbReference type="PROSITE" id="PS50931"/>
    </source>
</evidence>
<dbReference type="PANTHER" id="PTHR30346:SF0">
    <property type="entry name" value="HCA OPERON TRANSCRIPTIONAL ACTIVATOR HCAR"/>
    <property type="match status" value="1"/>
</dbReference>
<accession>A0ABP6P0I9</accession>
<keyword evidence="3" id="KW-0238">DNA-binding</keyword>
<sequence>MLLRMELRQLRYFCAVAAEENLTRAAESLGIRATSLSQQIIALERELGTVLFRRTPAGMVPTAAGRALVPHARRTLEEAEQAVQAVRAAPGHGVLRLGVTPGAPPDAVPALLNALRQADLRDLPVVQQLKLVRAGGLDAGLIVLPADATGLRLSVISDVPLGALLAARHRLAARARLTWADLAGQDLLWFQRDLAPGYHDMVLETVRAAGWTPRRLRTGAPRRSLFVNELLYGGDVVALRPQWESAEGLVWRPLDGAPRLRHALVWDRSHQDAQRLSRLAAHLAGEAAP</sequence>
<proteinExistence type="inferred from homology"/>
<organism evidence="6 7">
    <name type="scientific">Planomonospora alba</name>
    <dbReference type="NCBI Taxonomy" id="161354"/>
    <lineage>
        <taxon>Bacteria</taxon>
        <taxon>Bacillati</taxon>
        <taxon>Actinomycetota</taxon>
        <taxon>Actinomycetes</taxon>
        <taxon>Streptosporangiales</taxon>
        <taxon>Streptosporangiaceae</taxon>
        <taxon>Planomonospora</taxon>
    </lineage>
</organism>
<dbReference type="Gene3D" id="3.40.190.10">
    <property type="entry name" value="Periplasmic binding protein-like II"/>
    <property type="match status" value="2"/>
</dbReference>
<evidence type="ECO:0000256" key="1">
    <source>
        <dbReference type="ARBA" id="ARBA00009437"/>
    </source>
</evidence>
<protein>
    <submittedName>
        <fullName evidence="6">LysR substrate-binding domain-containing protein</fullName>
    </submittedName>
</protein>
<dbReference type="Proteomes" id="UP001500320">
    <property type="component" value="Unassembled WGS sequence"/>
</dbReference>